<gene>
    <name evidence="3" type="ORF">AABB24_031160</name>
</gene>
<keyword evidence="1" id="KW-0175">Coiled coil</keyword>
<feature type="transmembrane region" description="Helical" evidence="2">
    <location>
        <begin position="113"/>
        <end position="133"/>
    </location>
</feature>
<proteinExistence type="predicted"/>
<comment type="caution">
    <text evidence="3">The sequence shown here is derived from an EMBL/GenBank/DDBJ whole genome shotgun (WGS) entry which is preliminary data.</text>
</comment>
<keyword evidence="2" id="KW-1133">Transmembrane helix</keyword>
<evidence type="ECO:0000256" key="2">
    <source>
        <dbReference type="SAM" id="Phobius"/>
    </source>
</evidence>
<name>A0ABD2RSF5_9SOLN</name>
<evidence type="ECO:0000256" key="1">
    <source>
        <dbReference type="SAM" id="Coils"/>
    </source>
</evidence>
<dbReference type="AlphaFoldDB" id="A0ABD2RSF5"/>
<keyword evidence="4" id="KW-1185">Reference proteome</keyword>
<evidence type="ECO:0000313" key="4">
    <source>
        <dbReference type="Proteomes" id="UP001627284"/>
    </source>
</evidence>
<keyword evidence="2" id="KW-0472">Membrane</keyword>
<dbReference type="Proteomes" id="UP001627284">
    <property type="component" value="Unassembled WGS sequence"/>
</dbReference>
<organism evidence="3 4">
    <name type="scientific">Solanum stoloniferum</name>
    <dbReference type="NCBI Taxonomy" id="62892"/>
    <lineage>
        <taxon>Eukaryota</taxon>
        <taxon>Viridiplantae</taxon>
        <taxon>Streptophyta</taxon>
        <taxon>Embryophyta</taxon>
        <taxon>Tracheophyta</taxon>
        <taxon>Spermatophyta</taxon>
        <taxon>Magnoliopsida</taxon>
        <taxon>eudicotyledons</taxon>
        <taxon>Gunneridae</taxon>
        <taxon>Pentapetalae</taxon>
        <taxon>asterids</taxon>
        <taxon>lamiids</taxon>
        <taxon>Solanales</taxon>
        <taxon>Solanaceae</taxon>
        <taxon>Solanoideae</taxon>
        <taxon>Solaneae</taxon>
        <taxon>Solanum</taxon>
    </lineage>
</organism>
<feature type="coiled-coil region" evidence="1">
    <location>
        <begin position="66"/>
        <end position="104"/>
    </location>
</feature>
<accession>A0ABD2RSF5</accession>
<keyword evidence="2" id="KW-0812">Transmembrane</keyword>
<evidence type="ECO:0000313" key="3">
    <source>
        <dbReference type="EMBL" id="KAL3334795.1"/>
    </source>
</evidence>
<reference evidence="3 4" key="1">
    <citation type="submission" date="2024-05" db="EMBL/GenBank/DDBJ databases">
        <title>De novo assembly of an allotetraploid wild potato.</title>
        <authorList>
            <person name="Hosaka A.J."/>
        </authorList>
    </citation>
    <scope>NUCLEOTIDE SEQUENCE [LARGE SCALE GENOMIC DNA]</scope>
    <source>
        <tissue evidence="3">Young leaves</tissue>
    </source>
</reference>
<protein>
    <submittedName>
        <fullName evidence="3">Uncharacterized protein</fullName>
    </submittedName>
</protein>
<sequence>MASGTEDGDGGVFDDVFVDDVTVEEQRRLEVEQLKRMMKILMEKDRCERRKIPEEAKEIAALIAMRNKLMEEMLVKKEEIKELERELQRERKILEQLRETIKIRKETAALKHIIDISLLFLILFASFVSFFLFQHK</sequence>
<dbReference type="EMBL" id="JBJKTR010000018">
    <property type="protein sequence ID" value="KAL3334795.1"/>
    <property type="molecule type" value="Genomic_DNA"/>
</dbReference>